<name>A0A365QV07_9BURK</name>
<organism evidence="2 3">
    <name type="scientific">Burkholderia reimsis</name>
    <dbReference type="NCBI Taxonomy" id="2234132"/>
    <lineage>
        <taxon>Bacteria</taxon>
        <taxon>Pseudomonadati</taxon>
        <taxon>Pseudomonadota</taxon>
        <taxon>Betaproteobacteria</taxon>
        <taxon>Burkholderiales</taxon>
        <taxon>Burkholderiaceae</taxon>
        <taxon>Burkholderia</taxon>
    </lineage>
</organism>
<dbReference type="Proteomes" id="UP000252458">
    <property type="component" value="Unassembled WGS sequence"/>
</dbReference>
<dbReference type="RefSeq" id="WP_113045876.1">
    <property type="nucleotide sequence ID" value="NZ_QMFZ01000012.1"/>
</dbReference>
<protein>
    <submittedName>
        <fullName evidence="2">Uncharacterized protein</fullName>
    </submittedName>
</protein>
<evidence type="ECO:0000256" key="1">
    <source>
        <dbReference type="SAM" id="MobiDB-lite"/>
    </source>
</evidence>
<dbReference type="EMBL" id="QMFZ01000012">
    <property type="protein sequence ID" value="RBB38888.1"/>
    <property type="molecule type" value="Genomic_DNA"/>
</dbReference>
<sequence length="169" mass="19395">MNEQQWTFVDRSDWESGEWDNEPDKVQWTDEATRLVCMAHRGPMGNWCGYVGVPPAHPLYAIDYSVVQDKAPIDVHGGLTYAEHCQPNHDPITGRGVCHIPEPGEPDDLWWLGFDCGHAFDLQPGLRARLKLMRDEFDLSFRTDFEQYRTLDYVRKQAAYLAAQLAELA</sequence>
<evidence type="ECO:0000313" key="3">
    <source>
        <dbReference type="Proteomes" id="UP000252458"/>
    </source>
</evidence>
<comment type="caution">
    <text evidence="2">The sequence shown here is derived from an EMBL/GenBank/DDBJ whole genome shotgun (WGS) entry which is preliminary data.</text>
</comment>
<accession>A0A365QV07</accession>
<gene>
    <name evidence="2" type="ORF">DPV79_16030</name>
</gene>
<reference evidence="2 3" key="1">
    <citation type="submission" date="2018-06" db="EMBL/GenBank/DDBJ databases">
        <title>Draft genome sequence of Burkholderia reimsis strain BE51 isolated from a French agricultural soil.</title>
        <authorList>
            <person name="Esmaeel Q."/>
        </authorList>
    </citation>
    <scope>NUCLEOTIDE SEQUENCE [LARGE SCALE GENOMIC DNA]</scope>
    <source>
        <strain evidence="2 3">BE51</strain>
    </source>
</reference>
<dbReference type="AlphaFoldDB" id="A0A365QV07"/>
<feature type="region of interest" description="Disordered" evidence="1">
    <location>
        <begin position="1"/>
        <end position="23"/>
    </location>
</feature>
<proteinExistence type="predicted"/>
<evidence type="ECO:0000313" key="2">
    <source>
        <dbReference type="EMBL" id="RBB38888.1"/>
    </source>
</evidence>
<keyword evidence="3" id="KW-1185">Reference proteome</keyword>